<keyword evidence="1" id="KW-0472">Membrane</keyword>
<keyword evidence="1" id="KW-0812">Transmembrane</keyword>
<proteinExistence type="predicted"/>
<dbReference type="InterPro" id="IPR043130">
    <property type="entry name" value="CDP-OH_PTrfase_TM_dom"/>
</dbReference>
<evidence type="ECO:0000313" key="2">
    <source>
        <dbReference type="EMBL" id="GAH57710.1"/>
    </source>
</evidence>
<protein>
    <recommendedName>
        <fullName evidence="3">CDP-alcohol phosphatidyltransferase family protein</fullName>
    </recommendedName>
</protein>
<reference evidence="2" key="1">
    <citation type="journal article" date="2014" name="Front. Microbiol.">
        <title>High frequency of phylogenetically diverse reductive dehalogenase-homologous genes in deep subseafloor sedimentary metagenomes.</title>
        <authorList>
            <person name="Kawai M."/>
            <person name="Futagami T."/>
            <person name="Toyoda A."/>
            <person name="Takaki Y."/>
            <person name="Nishi S."/>
            <person name="Hori S."/>
            <person name="Arai W."/>
            <person name="Tsubouchi T."/>
            <person name="Morono Y."/>
            <person name="Uchiyama I."/>
            <person name="Ito T."/>
            <person name="Fujiyama A."/>
            <person name="Inagaki F."/>
            <person name="Takami H."/>
        </authorList>
    </citation>
    <scope>NUCLEOTIDE SEQUENCE</scope>
    <source>
        <strain evidence="2">Expedition CK06-06</strain>
    </source>
</reference>
<evidence type="ECO:0000256" key="1">
    <source>
        <dbReference type="SAM" id="Phobius"/>
    </source>
</evidence>
<evidence type="ECO:0008006" key="3">
    <source>
        <dbReference type="Google" id="ProtNLM"/>
    </source>
</evidence>
<accession>X1HKX0</accession>
<feature type="non-terminal residue" evidence="2">
    <location>
        <position position="1"/>
    </location>
</feature>
<keyword evidence="1" id="KW-1133">Transmembrane helix</keyword>
<name>X1HKX0_9ZZZZ</name>
<dbReference type="Gene3D" id="1.20.120.1760">
    <property type="match status" value="1"/>
</dbReference>
<comment type="caution">
    <text evidence="2">The sequence shown here is derived from an EMBL/GenBank/DDBJ whole genome shotgun (WGS) entry which is preliminary data.</text>
</comment>
<feature type="transmembrane region" description="Helical" evidence="1">
    <location>
        <begin position="50"/>
        <end position="73"/>
    </location>
</feature>
<dbReference type="EMBL" id="BARU01019858">
    <property type="protein sequence ID" value="GAH57710.1"/>
    <property type="molecule type" value="Genomic_DNA"/>
</dbReference>
<sequence length="81" mass="8845">VGVALLGSLLVSYIKARAEAIGLGCQVGLFTRAERVIVLALGLLLYQIDYALIIALAVITVFSFVTFGQRLVYVWQQTKTK</sequence>
<organism evidence="2">
    <name type="scientific">marine sediment metagenome</name>
    <dbReference type="NCBI Taxonomy" id="412755"/>
    <lineage>
        <taxon>unclassified sequences</taxon>
        <taxon>metagenomes</taxon>
        <taxon>ecological metagenomes</taxon>
    </lineage>
</organism>
<dbReference type="AlphaFoldDB" id="X1HKX0"/>
<gene>
    <name evidence="2" type="ORF">S03H2_32678</name>
</gene>